<evidence type="ECO:0000259" key="8">
    <source>
        <dbReference type="PROSITE" id="PS51278"/>
    </source>
</evidence>
<keyword evidence="5" id="KW-0808">Transferase</keyword>
<feature type="domain" description="Glutamine amidotransferase type-2" evidence="8">
    <location>
        <begin position="14"/>
        <end position="440"/>
    </location>
</feature>
<dbReference type="EC" id="2.6.1.16" evidence="2"/>
<dbReference type="GO" id="GO:0006047">
    <property type="term" value="P:UDP-N-acetylglucosamine metabolic process"/>
    <property type="evidence" value="ECO:0007669"/>
    <property type="project" value="TreeGrafter"/>
</dbReference>
<keyword evidence="6" id="KW-0677">Repeat</keyword>
<evidence type="ECO:0000313" key="11">
    <source>
        <dbReference type="Proteomes" id="UP000291301"/>
    </source>
</evidence>
<evidence type="ECO:0000259" key="9">
    <source>
        <dbReference type="PROSITE" id="PS51464"/>
    </source>
</evidence>
<dbReference type="AlphaFoldDB" id="A0A4R0PHT3"/>
<comment type="caution">
    <text evidence="10">The sequence shown here is derived from an EMBL/GenBank/DDBJ whole genome shotgun (WGS) entry which is preliminary data.</text>
</comment>
<gene>
    <name evidence="10" type="ORF">E0D97_02800</name>
</gene>
<comment type="catalytic activity">
    <reaction evidence="1">
        <text>D-fructose 6-phosphate + L-glutamine = D-glucosamine 6-phosphate + L-glutamate</text>
        <dbReference type="Rhea" id="RHEA:13237"/>
        <dbReference type="ChEBI" id="CHEBI:29985"/>
        <dbReference type="ChEBI" id="CHEBI:58359"/>
        <dbReference type="ChEBI" id="CHEBI:58725"/>
        <dbReference type="ChEBI" id="CHEBI:61527"/>
        <dbReference type="EC" id="2.6.1.16"/>
    </reaction>
</comment>
<dbReference type="CDD" id="cd05008">
    <property type="entry name" value="SIS_GlmS_GlmD_1"/>
    <property type="match status" value="1"/>
</dbReference>
<sequence length="1140" mass="121622">MERRILTIRGTDMCGIAGFVTGPFGQSRADCAWLTKLSHDTGALPEGLAAADDLQRAVETLHERFPALMSFGTAAQIVFNETFRGEVTALADAFAAQTSALTELSKAGRTDLDPLIESLRDHEWQLREELVRQSLEAASLTRPDSLSPDNNAIKVALATEAVLRSIDRLEVRGRDSAGIAIQVQLDEATISALDGDHADALATRAAQIHAEHGAVYQHDNGGGRRTLTFVYKTANLVGRLGDNGTALREAIRADDLLWALAANALRASVLSHTRWASHGIISVANCHPHNASLVQDEQGGAGISLGAMYALNGDVDNHVELLGELVTNRQMAVDPAITTDAKIIPIAHRAAGTDGKDLLDRFRNAIRRLDGSIAIGCIDPSQPGDAFLAQKGSGQGLHAARLADGWIFASEVYGLCNLARSSFNLARSVAGGSVIELNGDSDTPVMRSASEGTKVALKAEPIQIYARDIYRGDFDFYLEKEIHDGPESVAKTLRGRYRRQAGLIAFDDLPADIWAPMREAVRKGVTRIHVIGQGTAGVAAVGIAHLIERALARDLRKAVPVRALRSSEMSAEIDSLDFAHALVIAISQSGTTTDTNRAVDLARERGAFIHAIVNRRNSDLVRKSDSVLFTSDGRDVEMSVASTKAFYSQLTAGKLTALFLAAAMNTMTEVEIAHETSELERLPALIGEVLATEEHIAECARTLAPRARYWAVTGSGMNHIAALEIRIKLSELCYKSIPVDYTEDKKHIDLSTEPLTLVIANDLPGDLAGDVVKEVAIFKAHNGRPIVFATEGADAQAFAENAERVIPLPKIGGDLAFILATVAGHLFGFHAARAIDRAAQTLKAIASDLGLLAMGDAEADPDALLGALDDFIDQGAAGDFNSGLGANHLAALAGLARDLRKAEGDTAAQRAIAEAAEETVRKAFEETSRPVDTIRHQAKTVTVGTSRPEDALSSAVRDSLAALGVADSRMSFANRKVLASVSRLIDEIEWAELLHVTDEGDGPAVRASGAAKAKALAAYRTAAKPLGVLGSALDDNALHCGFLGDHAVIAVPVNDAGYGETDGLICLAVKLQAHASREQKTAAMTALGTYRPVLREWEQTFGEEASAALARQIAREKPIDVLFRPKVLDPALARDERQSA</sequence>
<dbReference type="InterPro" id="IPR017932">
    <property type="entry name" value="GATase_2_dom"/>
</dbReference>
<dbReference type="SUPFAM" id="SSF53697">
    <property type="entry name" value="SIS domain"/>
    <property type="match status" value="1"/>
</dbReference>
<dbReference type="EMBL" id="SJST01000001">
    <property type="protein sequence ID" value="TCD16373.1"/>
    <property type="molecule type" value="Genomic_DNA"/>
</dbReference>
<dbReference type="GO" id="GO:0097367">
    <property type="term" value="F:carbohydrate derivative binding"/>
    <property type="evidence" value="ECO:0007669"/>
    <property type="project" value="InterPro"/>
</dbReference>
<evidence type="ECO:0000256" key="1">
    <source>
        <dbReference type="ARBA" id="ARBA00001031"/>
    </source>
</evidence>
<evidence type="ECO:0000256" key="3">
    <source>
        <dbReference type="ARBA" id="ARBA00016090"/>
    </source>
</evidence>
<evidence type="ECO:0000256" key="7">
    <source>
        <dbReference type="ARBA" id="ARBA00022962"/>
    </source>
</evidence>
<dbReference type="GO" id="GO:0006002">
    <property type="term" value="P:fructose 6-phosphate metabolic process"/>
    <property type="evidence" value="ECO:0007669"/>
    <property type="project" value="TreeGrafter"/>
</dbReference>
<organism evidence="10 11">
    <name type="scientific">Oricola cellulosilytica</name>
    <dbReference type="NCBI Taxonomy" id="1429082"/>
    <lineage>
        <taxon>Bacteria</taxon>
        <taxon>Pseudomonadati</taxon>
        <taxon>Pseudomonadota</taxon>
        <taxon>Alphaproteobacteria</taxon>
        <taxon>Hyphomicrobiales</taxon>
        <taxon>Ahrensiaceae</taxon>
        <taxon>Oricola</taxon>
    </lineage>
</organism>
<evidence type="ECO:0000313" key="10">
    <source>
        <dbReference type="EMBL" id="TCD16373.1"/>
    </source>
</evidence>
<dbReference type="PROSITE" id="PS51278">
    <property type="entry name" value="GATASE_TYPE_2"/>
    <property type="match status" value="1"/>
</dbReference>
<dbReference type="GO" id="GO:0006487">
    <property type="term" value="P:protein N-linked glycosylation"/>
    <property type="evidence" value="ECO:0007669"/>
    <property type="project" value="TreeGrafter"/>
</dbReference>
<dbReference type="InterPro" id="IPR035466">
    <property type="entry name" value="GlmS/AgaS_SIS"/>
</dbReference>
<dbReference type="Gene3D" id="3.60.20.10">
    <property type="entry name" value="Glutamine Phosphoribosylpyrophosphate, subunit 1, domain 1"/>
    <property type="match status" value="1"/>
</dbReference>
<keyword evidence="11" id="KW-1185">Reference proteome</keyword>
<dbReference type="SUPFAM" id="SSF56235">
    <property type="entry name" value="N-terminal nucleophile aminohydrolases (Ntn hydrolases)"/>
    <property type="match status" value="1"/>
</dbReference>
<evidence type="ECO:0000256" key="5">
    <source>
        <dbReference type="ARBA" id="ARBA00022679"/>
    </source>
</evidence>
<keyword evidence="4" id="KW-0032">Aminotransferase</keyword>
<protein>
    <recommendedName>
        <fullName evidence="3">Glutamine--fructose-6-phosphate aminotransferase [isomerizing]</fullName>
        <ecNumber evidence="2">2.6.1.16</ecNumber>
    </recommendedName>
</protein>
<keyword evidence="7" id="KW-0315">Glutamine amidotransferase</keyword>
<feature type="domain" description="SIS" evidence="9">
    <location>
        <begin position="517"/>
        <end position="669"/>
    </location>
</feature>
<dbReference type="InterPro" id="IPR046348">
    <property type="entry name" value="SIS_dom_sf"/>
</dbReference>
<dbReference type="Proteomes" id="UP000291301">
    <property type="component" value="Unassembled WGS sequence"/>
</dbReference>
<dbReference type="Pfam" id="PF01380">
    <property type="entry name" value="SIS"/>
    <property type="match status" value="1"/>
</dbReference>
<dbReference type="InterPro" id="IPR029055">
    <property type="entry name" value="Ntn_hydrolases_N"/>
</dbReference>
<accession>A0A4R0PHT3</accession>
<proteinExistence type="predicted"/>
<dbReference type="PANTHER" id="PTHR10937">
    <property type="entry name" value="GLUCOSAMINE--FRUCTOSE-6-PHOSPHATE AMINOTRANSFERASE, ISOMERIZING"/>
    <property type="match status" value="1"/>
</dbReference>
<name>A0A4R0PHT3_9HYPH</name>
<dbReference type="GO" id="GO:0004360">
    <property type="term" value="F:glutamine-fructose-6-phosphate transaminase (isomerizing) activity"/>
    <property type="evidence" value="ECO:0007669"/>
    <property type="project" value="UniProtKB-EC"/>
</dbReference>
<reference evidence="10 11" key="1">
    <citation type="journal article" date="2015" name="Antonie Van Leeuwenhoek">
        <title>Oricola cellulosilytica gen. nov., sp. nov., a cellulose-degrading bacterium of the family Phyllobacteriaceae isolated from surface seashore water, and emended descriptions of Mesorhizobium loti and Phyllobacterium myrsinacearum.</title>
        <authorList>
            <person name="Hameed A."/>
            <person name="Shahina M."/>
            <person name="Lai W.A."/>
            <person name="Lin S.Y."/>
            <person name="Young L.S."/>
            <person name="Liu Y.C."/>
            <person name="Hsu Y.H."/>
            <person name="Young C.C."/>
        </authorList>
    </citation>
    <scope>NUCLEOTIDE SEQUENCE [LARGE SCALE GENOMIC DNA]</scope>
    <source>
        <strain evidence="10 11">KCTC 52183</strain>
    </source>
</reference>
<evidence type="ECO:0000256" key="4">
    <source>
        <dbReference type="ARBA" id="ARBA00022576"/>
    </source>
</evidence>
<evidence type="ECO:0000256" key="2">
    <source>
        <dbReference type="ARBA" id="ARBA00012916"/>
    </source>
</evidence>
<dbReference type="PANTHER" id="PTHR10937:SF0">
    <property type="entry name" value="GLUTAMINE--FRUCTOSE-6-PHOSPHATE TRANSAMINASE (ISOMERIZING)"/>
    <property type="match status" value="1"/>
</dbReference>
<dbReference type="PROSITE" id="PS51464">
    <property type="entry name" value="SIS"/>
    <property type="match status" value="1"/>
</dbReference>
<dbReference type="InterPro" id="IPR001347">
    <property type="entry name" value="SIS_dom"/>
</dbReference>
<dbReference type="Gene3D" id="3.40.50.10490">
    <property type="entry name" value="Glucose-6-phosphate isomerase like protein, domain 1"/>
    <property type="match status" value="2"/>
</dbReference>
<evidence type="ECO:0000256" key="6">
    <source>
        <dbReference type="ARBA" id="ARBA00022737"/>
    </source>
</evidence>